<sequence length="144" mass="15593">MDTSRFIEFIGNHYILCGIFLVLLVLLAITEVRRGGRSIGSAQLTSLINSEQAIIVDIRSSKDFGAGHITDSLNIPLEKIATRMVELNKFKENKVIVVVDAQGQHCGTVCRDLKKAGFNVAKLGGGTATWKADGLPLVKKKAKA</sequence>
<dbReference type="EMBL" id="CP029822">
    <property type="protein sequence ID" value="AZS51620.1"/>
    <property type="molecule type" value="Genomic_DNA"/>
</dbReference>
<dbReference type="PANTHER" id="PTHR43031:SF18">
    <property type="entry name" value="RHODANESE-RELATED SULFURTRANSFERASES"/>
    <property type="match status" value="1"/>
</dbReference>
<feature type="domain" description="Rhodanese" evidence="2">
    <location>
        <begin position="49"/>
        <end position="139"/>
    </location>
</feature>
<dbReference type="InterPro" id="IPR036873">
    <property type="entry name" value="Rhodanese-like_dom_sf"/>
</dbReference>
<dbReference type="InterPro" id="IPR001763">
    <property type="entry name" value="Rhodanese-like_dom"/>
</dbReference>
<dbReference type="AlphaFoldDB" id="A0A3Q9JKN0"/>
<dbReference type="SMART" id="SM00450">
    <property type="entry name" value="RHOD"/>
    <property type="match status" value="1"/>
</dbReference>
<evidence type="ECO:0000313" key="4">
    <source>
        <dbReference type="Proteomes" id="UP000273143"/>
    </source>
</evidence>
<keyword evidence="1" id="KW-0472">Membrane</keyword>
<dbReference type="InterPro" id="IPR050229">
    <property type="entry name" value="GlpE_sulfurtransferase"/>
</dbReference>
<dbReference type="Pfam" id="PF00581">
    <property type="entry name" value="Rhodanese"/>
    <property type="match status" value="1"/>
</dbReference>
<feature type="transmembrane region" description="Helical" evidence="1">
    <location>
        <begin position="6"/>
        <end position="29"/>
    </location>
</feature>
<dbReference type="SUPFAM" id="SSF52821">
    <property type="entry name" value="Rhodanese/Cell cycle control phosphatase"/>
    <property type="match status" value="1"/>
</dbReference>
<keyword evidence="1" id="KW-1133">Transmembrane helix</keyword>
<dbReference type="PROSITE" id="PS50206">
    <property type="entry name" value="RHODANESE_3"/>
    <property type="match status" value="1"/>
</dbReference>
<dbReference type="Gene3D" id="3.40.250.10">
    <property type="entry name" value="Rhodanese-like domain"/>
    <property type="match status" value="1"/>
</dbReference>
<evidence type="ECO:0000313" key="3">
    <source>
        <dbReference type="EMBL" id="AZS51620.1"/>
    </source>
</evidence>
<dbReference type="Proteomes" id="UP000273143">
    <property type="component" value="Chromosome"/>
</dbReference>
<dbReference type="KEGG" id="emo:DM558_12945"/>
<name>A0A3Q9JKN0_9GAMM</name>
<evidence type="ECO:0000259" key="2">
    <source>
        <dbReference type="PROSITE" id="PS50206"/>
    </source>
</evidence>
<dbReference type="RefSeq" id="WP_127164356.1">
    <property type="nucleotide sequence ID" value="NZ_CP029822.1"/>
</dbReference>
<accession>A0A3Q9JKN0</accession>
<dbReference type="CDD" id="cd00158">
    <property type="entry name" value="RHOD"/>
    <property type="match status" value="1"/>
</dbReference>
<organism evidence="3 4">
    <name type="scientific">Entomomonas moraniae</name>
    <dbReference type="NCBI Taxonomy" id="2213226"/>
    <lineage>
        <taxon>Bacteria</taxon>
        <taxon>Pseudomonadati</taxon>
        <taxon>Pseudomonadota</taxon>
        <taxon>Gammaproteobacteria</taxon>
        <taxon>Pseudomonadales</taxon>
        <taxon>Pseudomonadaceae</taxon>
        <taxon>Entomomonas</taxon>
    </lineage>
</organism>
<proteinExistence type="predicted"/>
<evidence type="ECO:0000256" key="1">
    <source>
        <dbReference type="SAM" id="Phobius"/>
    </source>
</evidence>
<gene>
    <name evidence="3" type="ORF">DM558_12945</name>
</gene>
<dbReference type="PANTHER" id="PTHR43031">
    <property type="entry name" value="FAD-DEPENDENT OXIDOREDUCTASE"/>
    <property type="match status" value="1"/>
</dbReference>
<reference evidence="4" key="1">
    <citation type="submission" date="2018-06" db="EMBL/GenBank/DDBJ databases">
        <title>Complete genome of Pseudomonas insecticola strain QZS01.</title>
        <authorList>
            <person name="Wang J."/>
            <person name="Su Q."/>
        </authorList>
    </citation>
    <scope>NUCLEOTIDE SEQUENCE [LARGE SCALE GENOMIC DNA]</scope>
    <source>
        <strain evidence="4">QZS01</strain>
    </source>
</reference>
<protein>
    <submittedName>
        <fullName evidence="3">Rhodanese-like domain-containing protein</fullName>
    </submittedName>
</protein>
<keyword evidence="4" id="KW-1185">Reference proteome</keyword>
<keyword evidence="1" id="KW-0812">Transmembrane</keyword>